<dbReference type="PANTHER" id="PTHR30055:SF200">
    <property type="entry name" value="HTH-TYPE TRANSCRIPTIONAL REPRESSOR BDCR"/>
    <property type="match status" value="1"/>
</dbReference>
<sequence length="236" mass="24777">MSATSRPTAPHARAARTATTSGTGRVGRPRAQGPSASGLAPREQVLAAAAELFTRNGYAATTTRAVAERAGMRQASMYHYFAGKEDILATLLESTVEPSLAFATALLADPDADPAPRLWALAARDCELLFGGLYNLGALYQLPEVRGERFADFRGAREALKAAYGRLLALLDPGADAALRADLLFGLVEGGVAVARERGGRSAEPVARAVADAALRFAGCGPERAEAARREGERLL</sequence>
<dbReference type="EMBL" id="BAAALD010000002">
    <property type="protein sequence ID" value="GAA1069766.1"/>
    <property type="molecule type" value="Genomic_DNA"/>
</dbReference>
<dbReference type="PRINTS" id="PR00455">
    <property type="entry name" value="HTHTETR"/>
</dbReference>
<organism evidence="5 6">
    <name type="scientific">Kitasatospora arboriphila</name>
    <dbReference type="NCBI Taxonomy" id="258052"/>
    <lineage>
        <taxon>Bacteria</taxon>
        <taxon>Bacillati</taxon>
        <taxon>Actinomycetota</taxon>
        <taxon>Actinomycetes</taxon>
        <taxon>Kitasatosporales</taxon>
        <taxon>Streptomycetaceae</taxon>
        <taxon>Kitasatospora</taxon>
    </lineage>
</organism>
<feature type="region of interest" description="Disordered" evidence="3">
    <location>
        <begin position="1"/>
        <end position="40"/>
    </location>
</feature>
<dbReference type="InterPro" id="IPR001647">
    <property type="entry name" value="HTH_TetR"/>
</dbReference>
<protein>
    <submittedName>
        <fullName evidence="5">TetR/AcrR family transcriptional regulator</fullName>
    </submittedName>
</protein>
<proteinExistence type="predicted"/>
<keyword evidence="1 2" id="KW-0238">DNA-binding</keyword>
<dbReference type="Gene3D" id="1.10.357.10">
    <property type="entry name" value="Tetracycline Repressor, domain 2"/>
    <property type="match status" value="1"/>
</dbReference>
<evidence type="ECO:0000259" key="4">
    <source>
        <dbReference type="PROSITE" id="PS50977"/>
    </source>
</evidence>
<evidence type="ECO:0000256" key="3">
    <source>
        <dbReference type="SAM" id="MobiDB-lite"/>
    </source>
</evidence>
<comment type="caution">
    <text evidence="5">The sequence shown here is derived from an EMBL/GenBank/DDBJ whole genome shotgun (WGS) entry which is preliminary data.</text>
</comment>
<dbReference type="PANTHER" id="PTHR30055">
    <property type="entry name" value="HTH-TYPE TRANSCRIPTIONAL REGULATOR RUTR"/>
    <property type="match status" value="1"/>
</dbReference>
<dbReference type="RefSeq" id="WP_344621622.1">
    <property type="nucleotide sequence ID" value="NZ_BAAALD010000002.1"/>
</dbReference>
<evidence type="ECO:0000313" key="6">
    <source>
        <dbReference type="Proteomes" id="UP001499987"/>
    </source>
</evidence>
<dbReference type="Proteomes" id="UP001499987">
    <property type="component" value="Unassembled WGS sequence"/>
</dbReference>
<evidence type="ECO:0000256" key="2">
    <source>
        <dbReference type="PROSITE-ProRule" id="PRU00335"/>
    </source>
</evidence>
<name>A0ABP4DSA7_9ACTN</name>
<dbReference type="PROSITE" id="PS50977">
    <property type="entry name" value="HTH_TETR_2"/>
    <property type="match status" value="1"/>
</dbReference>
<evidence type="ECO:0000256" key="1">
    <source>
        <dbReference type="ARBA" id="ARBA00023125"/>
    </source>
</evidence>
<evidence type="ECO:0000313" key="5">
    <source>
        <dbReference type="EMBL" id="GAA1069766.1"/>
    </source>
</evidence>
<accession>A0ABP4DSA7</accession>
<reference evidence="6" key="1">
    <citation type="journal article" date="2019" name="Int. J. Syst. Evol. Microbiol.">
        <title>The Global Catalogue of Microorganisms (GCM) 10K type strain sequencing project: providing services to taxonomists for standard genome sequencing and annotation.</title>
        <authorList>
            <consortium name="The Broad Institute Genomics Platform"/>
            <consortium name="The Broad Institute Genome Sequencing Center for Infectious Disease"/>
            <person name="Wu L."/>
            <person name="Ma J."/>
        </authorList>
    </citation>
    <scope>NUCLEOTIDE SEQUENCE [LARGE SCALE GENOMIC DNA]</scope>
    <source>
        <strain evidence="6">JCM 13002</strain>
    </source>
</reference>
<gene>
    <name evidence="5" type="ORF">GCM10009663_03350</name>
</gene>
<keyword evidence="6" id="KW-1185">Reference proteome</keyword>
<feature type="compositionally biased region" description="Low complexity" evidence="3">
    <location>
        <begin position="1"/>
        <end position="23"/>
    </location>
</feature>
<dbReference type="SUPFAM" id="SSF46689">
    <property type="entry name" value="Homeodomain-like"/>
    <property type="match status" value="1"/>
</dbReference>
<feature type="DNA-binding region" description="H-T-H motif" evidence="2">
    <location>
        <begin position="62"/>
        <end position="81"/>
    </location>
</feature>
<dbReference type="Pfam" id="PF00440">
    <property type="entry name" value="TetR_N"/>
    <property type="match status" value="1"/>
</dbReference>
<feature type="domain" description="HTH tetR-type" evidence="4">
    <location>
        <begin position="39"/>
        <end position="99"/>
    </location>
</feature>
<dbReference type="InterPro" id="IPR050109">
    <property type="entry name" value="HTH-type_TetR-like_transc_reg"/>
</dbReference>
<dbReference type="InterPro" id="IPR009057">
    <property type="entry name" value="Homeodomain-like_sf"/>
</dbReference>